<feature type="compositionally biased region" description="Polar residues" evidence="1">
    <location>
        <begin position="193"/>
        <end position="207"/>
    </location>
</feature>
<sequence length="235" mass="27090">MTWFKRCLRYETPFIFVSYEVNEDQCIEKCNEMSECMNRNNIPPSGFINISTFSITKLPKIRMISVGLTYGRPAQQLLWGPSYYLPLRFPSRQTRWETFQHFPPSIHHWVSSVVRQAAGSSKIRMIRLGLPYGRPAQQLLWGPCYFLPVVRQVNAGSSKIRMIRLGLPYGRPAQHLLWGPCYYLPVVRQDGRPSSTSRPVFTTGSLRSSDKVETGMEKERARGRIEDEASVPEEN</sequence>
<dbReference type="CTD" id="20242840"/>
<name>V4ATI3_LOTGI</name>
<dbReference type="GeneID" id="20242840"/>
<dbReference type="HOGENOM" id="CLU_1181382_0_0_1"/>
<dbReference type="Proteomes" id="UP000030746">
    <property type="component" value="Unassembled WGS sequence"/>
</dbReference>
<feature type="region of interest" description="Disordered" evidence="1">
    <location>
        <begin position="193"/>
        <end position="235"/>
    </location>
</feature>
<protein>
    <submittedName>
        <fullName evidence="2">Uncharacterized protein</fullName>
    </submittedName>
</protein>
<dbReference type="AlphaFoldDB" id="V4ATI3"/>
<feature type="compositionally biased region" description="Basic and acidic residues" evidence="1">
    <location>
        <begin position="208"/>
        <end position="227"/>
    </location>
</feature>
<evidence type="ECO:0000256" key="1">
    <source>
        <dbReference type="SAM" id="MobiDB-lite"/>
    </source>
</evidence>
<reference evidence="2 3" key="1">
    <citation type="journal article" date="2013" name="Nature">
        <title>Insights into bilaterian evolution from three spiralian genomes.</title>
        <authorList>
            <person name="Simakov O."/>
            <person name="Marletaz F."/>
            <person name="Cho S.J."/>
            <person name="Edsinger-Gonzales E."/>
            <person name="Havlak P."/>
            <person name="Hellsten U."/>
            <person name="Kuo D.H."/>
            <person name="Larsson T."/>
            <person name="Lv J."/>
            <person name="Arendt D."/>
            <person name="Savage R."/>
            <person name="Osoegawa K."/>
            <person name="de Jong P."/>
            <person name="Grimwood J."/>
            <person name="Chapman J.A."/>
            <person name="Shapiro H."/>
            <person name="Aerts A."/>
            <person name="Otillar R.P."/>
            <person name="Terry A.Y."/>
            <person name="Boore J.L."/>
            <person name="Grigoriev I.V."/>
            <person name="Lindberg D.R."/>
            <person name="Seaver E.C."/>
            <person name="Weisblat D.A."/>
            <person name="Putnam N.H."/>
            <person name="Rokhsar D.S."/>
        </authorList>
    </citation>
    <scope>NUCLEOTIDE SEQUENCE [LARGE SCALE GENOMIC DNA]</scope>
</reference>
<dbReference type="EMBL" id="KB201355">
    <property type="protein sequence ID" value="ESO97051.1"/>
    <property type="molecule type" value="Genomic_DNA"/>
</dbReference>
<accession>V4ATI3</accession>
<evidence type="ECO:0000313" key="2">
    <source>
        <dbReference type="EMBL" id="ESO97051.1"/>
    </source>
</evidence>
<gene>
    <name evidence="2" type="ORF">LOTGIDRAFT_174658</name>
</gene>
<keyword evidence="3" id="KW-1185">Reference proteome</keyword>
<evidence type="ECO:0000313" key="3">
    <source>
        <dbReference type="Proteomes" id="UP000030746"/>
    </source>
</evidence>
<organism evidence="2 3">
    <name type="scientific">Lottia gigantea</name>
    <name type="common">Giant owl limpet</name>
    <dbReference type="NCBI Taxonomy" id="225164"/>
    <lineage>
        <taxon>Eukaryota</taxon>
        <taxon>Metazoa</taxon>
        <taxon>Spiralia</taxon>
        <taxon>Lophotrochozoa</taxon>
        <taxon>Mollusca</taxon>
        <taxon>Gastropoda</taxon>
        <taxon>Patellogastropoda</taxon>
        <taxon>Lottioidea</taxon>
        <taxon>Lottiidae</taxon>
        <taxon>Lottia</taxon>
    </lineage>
</organism>
<dbReference type="KEGG" id="lgi:LOTGIDRAFT_174658"/>
<proteinExistence type="predicted"/>
<dbReference type="RefSeq" id="XP_009052249.1">
    <property type="nucleotide sequence ID" value="XM_009054001.1"/>
</dbReference>